<dbReference type="InterPro" id="IPR026902">
    <property type="entry name" value="RnfC_N"/>
</dbReference>
<keyword evidence="8" id="KW-1278">Translocase</keyword>
<dbReference type="NCBIfam" id="TIGR01945">
    <property type="entry name" value="rnfC"/>
    <property type="match status" value="1"/>
</dbReference>
<comment type="subcellular location">
    <subcellularLocation>
        <location evidence="8">Cell inner membrane</location>
        <topology evidence="8">Peripheral membrane protein</topology>
    </subcellularLocation>
</comment>
<dbReference type="Pfam" id="PF10531">
    <property type="entry name" value="SLBB"/>
    <property type="match status" value="1"/>
</dbReference>
<dbReference type="AlphaFoldDB" id="A0A4R1HEZ3"/>
<keyword evidence="12" id="KW-1185">Reference proteome</keyword>
<dbReference type="PANTHER" id="PTHR43034">
    <property type="entry name" value="ION-TRANSLOCATING OXIDOREDUCTASE COMPLEX SUBUNIT C"/>
    <property type="match status" value="1"/>
</dbReference>
<keyword evidence="8" id="KW-1003">Cell membrane</keyword>
<dbReference type="Gene3D" id="3.30.70.20">
    <property type="match status" value="1"/>
</dbReference>
<feature type="compositionally biased region" description="Basic and acidic residues" evidence="9">
    <location>
        <begin position="534"/>
        <end position="545"/>
    </location>
</feature>
<comment type="subunit">
    <text evidence="8">The complex is composed of six subunits: RnfA, RnfB, RnfC, RnfD, RnfE and RnfG.</text>
</comment>
<keyword evidence="1 8" id="KW-0813">Transport</keyword>
<name>A0A4R1HEZ3_9GAMM</name>
<keyword evidence="7 8" id="KW-0411">Iron-sulfur</keyword>
<dbReference type="GO" id="GO:0022900">
    <property type="term" value="P:electron transport chain"/>
    <property type="evidence" value="ECO:0007669"/>
    <property type="project" value="UniProtKB-UniRule"/>
</dbReference>
<evidence type="ECO:0000256" key="3">
    <source>
        <dbReference type="ARBA" id="ARBA00022723"/>
    </source>
</evidence>
<organism evidence="11 12">
    <name type="scientific">Thiogranum longum</name>
    <dbReference type="NCBI Taxonomy" id="1537524"/>
    <lineage>
        <taxon>Bacteria</taxon>
        <taxon>Pseudomonadati</taxon>
        <taxon>Pseudomonadota</taxon>
        <taxon>Gammaproteobacteria</taxon>
        <taxon>Chromatiales</taxon>
        <taxon>Ectothiorhodospiraceae</taxon>
        <taxon>Thiogranum</taxon>
    </lineage>
</organism>
<dbReference type="SUPFAM" id="SSF142019">
    <property type="entry name" value="Nqo1 FMN-binding domain-like"/>
    <property type="match status" value="1"/>
</dbReference>
<evidence type="ECO:0000256" key="1">
    <source>
        <dbReference type="ARBA" id="ARBA00022448"/>
    </source>
</evidence>
<dbReference type="Gene3D" id="3.40.50.11540">
    <property type="entry name" value="NADH-ubiquinone oxidoreductase 51kDa subunit"/>
    <property type="match status" value="1"/>
</dbReference>
<comment type="caution">
    <text evidence="11">The sequence shown here is derived from an EMBL/GenBank/DDBJ whole genome shotgun (WGS) entry which is preliminary data.</text>
</comment>
<keyword evidence="2 8" id="KW-0004">4Fe-4S</keyword>
<keyword evidence="8" id="KW-0997">Cell inner membrane</keyword>
<dbReference type="HAMAP" id="MF_00461">
    <property type="entry name" value="RsxC_RnfC"/>
    <property type="match status" value="1"/>
</dbReference>
<dbReference type="InterPro" id="IPR017896">
    <property type="entry name" value="4Fe4S_Fe-S-bd"/>
</dbReference>
<feature type="domain" description="4Fe-4S ferredoxin-type" evidence="10">
    <location>
        <begin position="409"/>
        <end position="440"/>
    </location>
</feature>
<proteinExistence type="inferred from homology"/>
<dbReference type="GO" id="GO:0046872">
    <property type="term" value="F:metal ion binding"/>
    <property type="evidence" value="ECO:0007669"/>
    <property type="project" value="UniProtKB-KW"/>
</dbReference>
<dbReference type="Proteomes" id="UP000295707">
    <property type="component" value="Unassembled WGS sequence"/>
</dbReference>
<feature type="binding site" evidence="8">
    <location>
        <position position="430"/>
    </location>
    <ligand>
        <name>[4Fe-4S] cluster</name>
        <dbReference type="ChEBI" id="CHEBI:49883"/>
        <label>1</label>
    </ligand>
</feature>
<accession>A0A4R1HEZ3</accession>
<dbReference type="Pfam" id="PF01512">
    <property type="entry name" value="Complex1_51K"/>
    <property type="match status" value="1"/>
</dbReference>
<feature type="region of interest" description="Disordered" evidence="9">
    <location>
        <begin position="483"/>
        <end position="502"/>
    </location>
</feature>
<dbReference type="SUPFAM" id="SSF46548">
    <property type="entry name" value="alpha-helical ferredoxin"/>
    <property type="match status" value="1"/>
</dbReference>
<keyword evidence="8" id="KW-0472">Membrane</keyword>
<dbReference type="InterPro" id="IPR037225">
    <property type="entry name" value="Nuo51_FMN-bd_sf"/>
</dbReference>
<dbReference type="Pfam" id="PF12838">
    <property type="entry name" value="Fer4_7"/>
    <property type="match status" value="1"/>
</dbReference>
<feature type="binding site" evidence="8">
    <location>
        <position position="387"/>
    </location>
    <ligand>
        <name>[4Fe-4S] cluster</name>
        <dbReference type="ChEBI" id="CHEBI:49883"/>
        <label>1</label>
    </ligand>
</feature>
<evidence type="ECO:0000259" key="10">
    <source>
        <dbReference type="PROSITE" id="PS51379"/>
    </source>
</evidence>
<dbReference type="PANTHER" id="PTHR43034:SF2">
    <property type="entry name" value="ION-TRANSLOCATING OXIDOREDUCTASE COMPLEX SUBUNIT C"/>
    <property type="match status" value="1"/>
</dbReference>
<dbReference type="PROSITE" id="PS00198">
    <property type="entry name" value="4FE4S_FER_1"/>
    <property type="match status" value="1"/>
</dbReference>
<evidence type="ECO:0000256" key="8">
    <source>
        <dbReference type="HAMAP-Rule" id="MF_00461"/>
    </source>
</evidence>
<comment type="cofactor">
    <cofactor evidence="8">
        <name>[4Fe-4S] cluster</name>
        <dbReference type="ChEBI" id="CHEBI:49883"/>
    </cofactor>
    <text evidence="8">Binds 2 [4Fe-4S] clusters per subunit.</text>
</comment>
<feature type="binding site" evidence="8">
    <location>
        <position position="391"/>
    </location>
    <ligand>
        <name>[4Fe-4S] cluster</name>
        <dbReference type="ChEBI" id="CHEBI:49883"/>
        <label>2</label>
    </ligand>
</feature>
<feature type="binding site" evidence="8">
    <location>
        <position position="423"/>
    </location>
    <ligand>
        <name>[4Fe-4S] cluster</name>
        <dbReference type="ChEBI" id="CHEBI:49883"/>
        <label>2</label>
    </ligand>
</feature>
<dbReference type="InterPro" id="IPR019554">
    <property type="entry name" value="Soluble_ligand-bd"/>
</dbReference>
<dbReference type="NCBIfam" id="NF003454">
    <property type="entry name" value="PRK05035.1"/>
    <property type="match status" value="1"/>
</dbReference>
<keyword evidence="4 8" id="KW-0677">Repeat</keyword>
<dbReference type="Pfam" id="PF13375">
    <property type="entry name" value="RnfC_N"/>
    <property type="match status" value="1"/>
</dbReference>
<protein>
    <recommendedName>
        <fullName evidence="8">Ion-translocating oxidoreductase complex subunit C</fullName>
        <ecNumber evidence="8">7.-.-.-</ecNumber>
    </recommendedName>
    <alternativeName>
        <fullName evidence="8">Rnf electron transport complex subunit C</fullName>
    </alternativeName>
</protein>
<evidence type="ECO:0000256" key="9">
    <source>
        <dbReference type="SAM" id="MobiDB-lite"/>
    </source>
</evidence>
<dbReference type="GO" id="GO:0051539">
    <property type="term" value="F:4 iron, 4 sulfur cluster binding"/>
    <property type="evidence" value="ECO:0007669"/>
    <property type="project" value="UniProtKB-KW"/>
</dbReference>
<dbReference type="EC" id="7.-.-.-" evidence="8"/>
<dbReference type="GO" id="GO:0005886">
    <property type="term" value="C:plasma membrane"/>
    <property type="evidence" value="ECO:0007669"/>
    <property type="project" value="UniProtKB-SubCell"/>
</dbReference>
<comment type="similarity">
    <text evidence="8">Belongs to the 4Fe4S bacterial-type ferredoxin family. RnfC subfamily.</text>
</comment>
<dbReference type="InterPro" id="IPR017900">
    <property type="entry name" value="4Fe4S_Fe_S_CS"/>
</dbReference>
<keyword evidence="6 8" id="KW-0408">Iron</keyword>
<evidence type="ECO:0000313" key="12">
    <source>
        <dbReference type="Proteomes" id="UP000295707"/>
    </source>
</evidence>
<feature type="binding site" evidence="8">
    <location>
        <position position="384"/>
    </location>
    <ligand>
        <name>[4Fe-4S] cluster</name>
        <dbReference type="ChEBI" id="CHEBI:49883"/>
        <label>1</label>
    </ligand>
</feature>
<evidence type="ECO:0000313" key="11">
    <source>
        <dbReference type="EMBL" id="TCK18770.1"/>
    </source>
</evidence>
<evidence type="ECO:0000256" key="7">
    <source>
        <dbReference type="ARBA" id="ARBA00023014"/>
    </source>
</evidence>
<evidence type="ECO:0000256" key="5">
    <source>
        <dbReference type="ARBA" id="ARBA00022982"/>
    </source>
</evidence>
<evidence type="ECO:0000256" key="6">
    <source>
        <dbReference type="ARBA" id="ARBA00023004"/>
    </source>
</evidence>
<sequence>MRLYMATLLEKPATFHGGLHLSAEKAQSLTGPLKPALIPRRLYVPLSQNIGEPAEAVVKTGNRVLRGQLIARSLGYISAPVHAPTSGVISDIGDYPVPHPSGLSATCIVIDSDGEDRVADSGLKMENVFQSDPADIRQRVRDAGIVGLGGAGFPTAVKLNPGPDHVVDLLVINGAECEPYISCDEALMCCRPNDIIEGIRIMRHALHAKQVVIGIEDNMPNAIDCLQKELTRLDEKEIRITPVPARYPAGGEKQLIYALTGEEVPSQGLPIDIGVVCHNVGTAAAIARAINNGEPLISRIVTVTGAGIHQPCNLDVRIGTPIASLVEQCGGYTDDAARLLLGGPMMGFALRNDSVPVIKTSNCILAANTKELPDPPPASPCIRCAQCTDVCPASLLPQQLYWYAFARDMEKIQDYNLFDCIECGCCAQVCPSHIPLVQYYRFAKTEIWDMEREREKSDLARRRHEARLERLEREKRALEERRARARKSLDKKPKVGNADAKKSEIAAALARVKAKKTESSDVAPRNTDNLTPEQRVKIDEVEQRRSSSKPDGA</sequence>
<keyword evidence="5 8" id="KW-0249">Electron transport</keyword>
<dbReference type="GO" id="GO:0009055">
    <property type="term" value="F:electron transfer activity"/>
    <property type="evidence" value="ECO:0007669"/>
    <property type="project" value="InterPro"/>
</dbReference>
<feature type="binding site" evidence="8">
    <location>
        <position position="426"/>
    </location>
    <ligand>
        <name>[4Fe-4S] cluster</name>
        <dbReference type="ChEBI" id="CHEBI:49883"/>
        <label>2</label>
    </ligand>
</feature>
<keyword evidence="3 8" id="KW-0479">Metal-binding</keyword>
<dbReference type="PROSITE" id="PS51379">
    <property type="entry name" value="4FE4S_FER_2"/>
    <property type="match status" value="2"/>
</dbReference>
<feature type="binding site" evidence="8">
    <location>
        <position position="420"/>
    </location>
    <ligand>
        <name>[4Fe-4S] cluster</name>
        <dbReference type="ChEBI" id="CHEBI:49883"/>
        <label>2</label>
    </ligand>
</feature>
<reference evidence="11 12" key="1">
    <citation type="submission" date="2019-03" db="EMBL/GenBank/DDBJ databases">
        <title>Genomic Encyclopedia of Type Strains, Phase IV (KMG-IV): sequencing the most valuable type-strain genomes for metagenomic binning, comparative biology and taxonomic classification.</title>
        <authorList>
            <person name="Goeker M."/>
        </authorList>
    </citation>
    <scope>NUCLEOTIDE SEQUENCE [LARGE SCALE GENOMIC DNA]</scope>
    <source>
        <strain evidence="11 12">DSM 19610</strain>
    </source>
</reference>
<evidence type="ECO:0000256" key="4">
    <source>
        <dbReference type="ARBA" id="ARBA00022737"/>
    </source>
</evidence>
<dbReference type="InterPro" id="IPR010208">
    <property type="entry name" value="Ion_transpt_RnfC/RsxC"/>
</dbReference>
<dbReference type="InterPro" id="IPR011538">
    <property type="entry name" value="Nuo51_FMN-bd"/>
</dbReference>
<feature type="domain" description="4Fe-4S ferredoxin-type" evidence="10">
    <location>
        <begin position="371"/>
        <end position="401"/>
    </location>
</feature>
<gene>
    <name evidence="8" type="primary">rnfC</name>
    <name evidence="11" type="ORF">DFR30_2054</name>
</gene>
<evidence type="ECO:0000256" key="2">
    <source>
        <dbReference type="ARBA" id="ARBA00022485"/>
    </source>
</evidence>
<feature type="binding site" evidence="8">
    <location>
        <position position="381"/>
    </location>
    <ligand>
        <name>[4Fe-4S] cluster</name>
        <dbReference type="ChEBI" id="CHEBI:49883"/>
        <label>1</label>
    </ligand>
</feature>
<dbReference type="EMBL" id="SMFX01000001">
    <property type="protein sequence ID" value="TCK18770.1"/>
    <property type="molecule type" value="Genomic_DNA"/>
</dbReference>
<feature type="region of interest" description="Disordered" evidence="9">
    <location>
        <begin position="513"/>
        <end position="553"/>
    </location>
</feature>
<comment type="function">
    <text evidence="8">Part of a membrane-bound complex that couples electron transfer with translocation of ions across the membrane.</text>
</comment>